<evidence type="ECO:0000313" key="6">
    <source>
        <dbReference type="EMBL" id="KAA8649596.1"/>
    </source>
</evidence>
<dbReference type="CDD" id="cd00067">
    <property type="entry name" value="GAL4"/>
    <property type="match status" value="1"/>
</dbReference>
<dbReference type="InterPro" id="IPR036864">
    <property type="entry name" value="Zn2-C6_fun-type_DNA-bd_sf"/>
</dbReference>
<dbReference type="GO" id="GO:0001228">
    <property type="term" value="F:DNA-binding transcription activator activity, RNA polymerase II-specific"/>
    <property type="evidence" value="ECO:0007669"/>
    <property type="project" value="TreeGrafter"/>
</dbReference>
<accession>A0A4S3JH75</accession>
<dbReference type="VEuPathDB" id="FungiDB:EYZ11_005954"/>
<evidence type="ECO:0000256" key="3">
    <source>
        <dbReference type="ARBA" id="ARBA00023163"/>
    </source>
</evidence>
<evidence type="ECO:0000313" key="9">
    <source>
        <dbReference type="Proteomes" id="UP000324241"/>
    </source>
</evidence>
<dbReference type="PROSITE" id="PS00463">
    <property type="entry name" value="ZN2_CY6_FUNGAL_1"/>
    <property type="match status" value="1"/>
</dbReference>
<evidence type="ECO:0000256" key="1">
    <source>
        <dbReference type="ARBA" id="ARBA00023015"/>
    </source>
</evidence>
<dbReference type="GeneID" id="54324969"/>
<sequence>MPPRRAHTKSRNGCDQCKRRRVKCDEKGPPCTNCVSRELPCSYMRVPTSRFNTTPSSASPAPVQLLSHVTQLPDAGSRASPITGTISPPTLSRLRELELMHKYSTETYQSLSNEPADYHVWQMILPRKALKFDFLMNGLLAIASLHMASSLQPPEALSYIDMALEYHNRASAPYRLAINNITPDNCDALFAHAIITTIIGISLPRLTADRDASSTMTENIFVVFELLQGVSKILKISRPWLKTNYFTSRHGFFNVPFGTLDPDAEASFEQLTVLNDTLLAGTDTEQHGIMKEAINHLYRCFRRFAHSQDAASVLSWLTTTDKQFVHALRCRQPISFLVLLHWAVLLHGIDGMMWWAKNSGVALGSELLSALLPGDARFERAWRWPKKSLDL</sequence>
<comment type="caution">
    <text evidence="7">The sequence shown here is derived from an EMBL/GenBank/DDBJ whole genome shotgun (WGS) entry which is preliminary data.</text>
</comment>
<dbReference type="OrthoDB" id="5295362at2759"/>
<evidence type="ECO:0000313" key="7">
    <source>
        <dbReference type="EMBL" id="THC94555.1"/>
    </source>
</evidence>
<keyword evidence="4" id="KW-0539">Nucleus</keyword>
<dbReference type="EMBL" id="QUQM01000001">
    <property type="protein sequence ID" value="KAA8649596.1"/>
    <property type="molecule type" value="Genomic_DNA"/>
</dbReference>
<keyword evidence="2" id="KW-0238">DNA-binding</keyword>
<dbReference type="SUPFAM" id="SSF57701">
    <property type="entry name" value="Zn2/Cys6 DNA-binding domain"/>
    <property type="match status" value="1"/>
</dbReference>
<dbReference type="Gene3D" id="4.10.240.10">
    <property type="entry name" value="Zn(2)-C6 fungal-type DNA-binding domain"/>
    <property type="match status" value="1"/>
</dbReference>
<dbReference type="PANTHER" id="PTHR47784:SF10">
    <property type="entry name" value="TRANSCRIPTION FACTOR, PUTATIVE (AFU_ORTHOLOGUE AFUA_6G14150)-RELATED"/>
    <property type="match status" value="1"/>
</dbReference>
<dbReference type="SMART" id="SM00066">
    <property type="entry name" value="GAL4"/>
    <property type="match status" value="1"/>
</dbReference>
<evidence type="ECO:0000259" key="5">
    <source>
        <dbReference type="PROSITE" id="PS50048"/>
    </source>
</evidence>
<dbReference type="STRING" id="1220188.A0A4S3JH75"/>
<dbReference type="Proteomes" id="UP000308092">
    <property type="component" value="Unassembled WGS sequence"/>
</dbReference>
<dbReference type="RefSeq" id="XP_033428957.1">
    <property type="nucleotide sequence ID" value="XM_033566962.1"/>
</dbReference>
<protein>
    <recommendedName>
        <fullName evidence="5">Zn(2)-C6 fungal-type domain-containing protein</fullName>
    </recommendedName>
</protein>
<gene>
    <name evidence="6" type="ORF">ATNIH1004_002267</name>
    <name evidence="7" type="ORF">EYZ11_005954</name>
</gene>
<reference evidence="6 9" key="2">
    <citation type="submission" date="2019-08" db="EMBL/GenBank/DDBJ databases">
        <title>The genome sequence of a newly discovered highly antifungal drug resistant Aspergillus species, Aspergillus tanneri NIH 1004.</title>
        <authorList>
            <person name="Mounaud S."/>
            <person name="Singh I."/>
            <person name="Joardar V."/>
            <person name="Pakala S."/>
            <person name="Pakala S."/>
            <person name="Venepally P."/>
            <person name="Chung J.K."/>
            <person name="Losada L."/>
            <person name="Nierman W.C."/>
        </authorList>
    </citation>
    <scope>NUCLEOTIDE SEQUENCE [LARGE SCALE GENOMIC DNA]</scope>
    <source>
        <strain evidence="6 9">NIH1004</strain>
    </source>
</reference>
<reference evidence="7 8" key="1">
    <citation type="submission" date="2019-03" db="EMBL/GenBank/DDBJ databases">
        <title>The genome sequence of a newly discovered highly antifungal drug resistant Aspergillus species, Aspergillus tanneri NIH 1004.</title>
        <authorList>
            <person name="Mounaud S."/>
            <person name="Singh I."/>
            <person name="Joardar V."/>
            <person name="Pakala S."/>
            <person name="Pakala S."/>
            <person name="Venepally P."/>
            <person name="Hoover J."/>
            <person name="Nierman W."/>
            <person name="Chung J."/>
            <person name="Losada L."/>
        </authorList>
    </citation>
    <scope>NUCLEOTIDE SEQUENCE [LARGE SCALE GENOMIC DNA]</scope>
    <source>
        <strain evidence="7 8">NIH1004</strain>
    </source>
</reference>
<dbReference type="Proteomes" id="UP000324241">
    <property type="component" value="Unassembled WGS sequence"/>
</dbReference>
<dbReference type="EMBL" id="SOSA01000201">
    <property type="protein sequence ID" value="THC94555.1"/>
    <property type="molecule type" value="Genomic_DNA"/>
</dbReference>
<keyword evidence="1" id="KW-0805">Transcription regulation</keyword>
<proteinExistence type="predicted"/>
<dbReference type="GO" id="GO:0008270">
    <property type="term" value="F:zinc ion binding"/>
    <property type="evidence" value="ECO:0007669"/>
    <property type="project" value="InterPro"/>
</dbReference>
<evidence type="ECO:0000313" key="8">
    <source>
        <dbReference type="Proteomes" id="UP000308092"/>
    </source>
</evidence>
<dbReference type="PROSITE" id="PS50048">
    <property type="entry name" value="ZN2_CY6_FUNGAL_2"/>
    <property type="match status" value="1"/>
</dbReference>
<dbReference type="GO" id="GO:0003677">
    <property type="term" value="F:DNA binding"/>
    <property type="evidence" value="ECO:0007669"/>
    <property type="project" value="UniProtKB-KW"/>
</dbReference>
<keyword evidence="8" id="KW-1185">Reference proteome</keyword>
<organism evidence="7 8">
    <name type="scientific">Aspergillus tanneri</name>
    <dbReference type="NCBI Taxonomy" id="1220188"/>
    <lineage>
        <taxon>Eukaryota</taxon>
        <taxon>Fungi</taxon>
        <taxon>Dikarya</taxon>
        <taxon>Ascomycota</taxon>
        <taxon>Pezizomycotina</taxon>
        <taxon>Eurotiomycetes</taxon>
        <taxon>Eurotiomycetidae</taxon>
        <taxon>Eurotiales</taxon>
        <taxon>Aspergillaceae</taxon>
        <taxon>Aspergillus</taxon>
        <taxon>Aspergillus subgen. Circumdati</taxon>
    </lineage>
</organism>
<feature type="domain" description="Zn(2)-C6 fungal-type" evidence="5">
    <location>
        <begin position="13"/>
        <end position="43"/>
    </location>
</feature>
<dbReference type="AlphaFoldDB" id="A0A4S3JH75"/>
<evidence type="ECO:0000256" key="4">
    <source>
        <dbReference type="ARBA" id="ARBA00023242"/>
    </source>
</evidence>
<dbReference type="PANTHER" id="PTHR47784">
    <property type="entry name" value="STEROL UPTAKE CONTROL PROTEIN 2"/>
    <property type="match status" value="1"/>
</dbReference>
<dbReference type="InterPro" id="IPR053157">
    <property type="entry name" value="Sterol_Uptake_Regulator"/>
</dbReference>
<evidence type="ECO:0000256" key="2">
    <source>
        <dbReference type="ARBA" id="ARBA00023125"/>
    </source>
</evidence>
<dbReference type="InterPro" id="IPR001138">
    <property type="entry name" value="Zn2Cys6_DnaBD"/>
</dbReference>
<name>A0A4S3JH75_9EURO</name>
<dbReference type="Pfam" id="PF00172">
    <property type="entry name" value="Zn_clus"/>
    <property type="match status" value="1"/>
</dbReference>
<keyword evidence="3" id="KW-0804">Transcription</keyword>